<dbReference type="EMBL" id="FPHM01000072">
    <property type="protein sequence ID" value="SFV61848.1"/>
    <property type="molecule type" value="Genomic_DNA"/>
</dbReference>
<dbReference type="AlphaFoldDB" id="A0A1W1C7L9"/>
<gene>
    <name evidence="1" type="ORF">MNB_SV-13-1607</name>
</gene>
<reference evidence="1" key="1">
    <citation type="submission" date="2016-10" db="EMBL/GenBank/DDBJ databases">
        <authorList>
            <person name="de Groot N.N."/>
        </authorList>
    </citation>
    <scope>NUCLEOTIDE SEQUENCE</scope>
</reference>
<dbReference type="InterPro" id="IPR023614">
    <property type="entry name" value="Porin_dom_sf"/>
</dbReference>
<sequence length="332" mass="38658">MSIIRIFLFFVLSVMIYAQESKYELGKGLQIGSLPLYIGGYVSLEYEYFDNTKSSFALDDVAILAYGNYENASYMLELEAKDMYAYSKGDSKEINSNHFHIERLYVGYEFGEKLAIKLGKYNSPIGFWNLMPINILRDTSSSPKITKLLFPNFTSGLELEYHLGNEGNSLLHLMMQESEDIDKWINDEVYNTFELDRHYGLGLSLEHSDINYQLNAGYFHTIHDESYYYLLAGFEYKKSDFKLLGELGSQFDEDAVSMPYIAYLQYSQIIKDNHELILRGESYENKKIDIKDTFLVAGYTYRPLAPLALKFEYQWHSYKEEEKALFSFSILF</sequence>
<evidence type="ECO:0000313" key="1">
    <source>
        <dbReference type="EMBL" id="SFV61848.1"/>
    </source>
</evidence>
<name>A0A1W1C7L9_9ZZZZ</name>
<dbReference type="Gene3D" id="2.40.160.10">
    <property type="entry name" value="Porin"/>
    <property type="match status" value="1"/>
</dbReference>
<evidence type="ECO:0008006" key="2">
    <source>
        <dbReference type="Google" id="ProtNLM"/>
    </source>
</evidence>
<accession>A0A1W1C7L9</accession>
<proteinExistence type="predicted"/>
<dbReference type="SUPFAM" id="SSF56935">
    <property type="entry name" value="Porins"/>
    <property type="match status" value="1"/>
</dbReference>
<organism evidence="1">
    <name type="scientific">hydrothermal vent metagenome</name>
    <dbReference type="NCBI Taxonomy" id="652676"/>
    <lineage>
        <taxon>unclassified sequences</taxon>
        <taxon>metagenomes</taxon>
        <taxon>ecological metagenomes</taxon>
    </lineage>
</organism>
<protein>
    <recommendedName>
        <fullName evidence="2">Porin domain-containing protein</fullName>
    </recommendedName>
</protein>